<dbReference type="Proteomes" id="UP000824115">
    <property type="component" value="Unassembled WGS sequence"/>
</dbReference>
<comment type="caution">
    <text evidence="1">The sequence shown here is derived from an EMBL/GenBank/DDBJ whole genome shotgun (WGS) entry which is preliminary data.</text>
</comment>
<organism evidence="1 2">
    <name type="scientific">Candidatus Coprenecus stercoravium</name>
    <dbReference type="NCBI Taxonomy" id="2840735"/>
    <lineage>
        <taxon>Bacteria</taxon>
        <taxon>Pseudomonadati</taxon>
        <taxon>Bacteroidota</taxon>
        <taxon>Bacteroidia</taxon>
        <taxon>Bacteroidales</taxon>
        <taxon>Rikenellaceae</taxon>
        <taxon>Rikenellaceae incertae sedis</taxon>
        <taxon>Candidatus Coprenecus</taxon>
    </lineage>
</organism>
<dbReference type="InterPro" id="IPR015422">
    <property type="entry name" value="PyrdxlP-dep_Trfase_small"/>
</dbReference>
<dbReference type="AlphaFoldDB" id="A0A9D2GR81"/>
<gene>
    <name evidence="1" type="ORF">IAC04_05360</name>
</gene>
<dbReference type="EMBL" id="DXAW01000095">
    <property type="protein sequence ID" value="HIZ85898.1"/>
    <property type="molecule type" value="Genomic_DNA"/>
</dbReference>
<dbReference type="Gene3D" id="3.90.1150.10">
    <property type="entry name" value="Aspartate Aminotransferase, domain 1"/>
    <property type="match status" value="1"/>
</dbReference>
<feature type="non-terminal residue" evidence="1">
    <location>
        <position position="1"/>
    </location>
</feature>
<accession>A0A9D2GR81</accession>
<name>A0A9D2GR81_9BACT</name>
<evidence type="ECO:0000313" key="2">
    <source>
        <dbReference type="Proteomes" id="UP000824115"/>
    </source>
</evidence>
<protein>
    <submittedName>
        <fullName evidence="1">Tryptophanase</fullName>
    </submittedName>
</protein>
<evidence type="ECO:0000313" key="1">
    <source>
        <dbReference type="EMBL" id="HIZ85898.1"/>
    </source>
</evidence>
<reference evidence="1" key="1">
    <citation type="journal article" date="2021" name="PeerJ">
        <title>Extensive microbial diversity within the chicken gut microbiome revealed by metagenomics and culture.</title>
        <authorList>
            <person name="Gilroy R."/>
            <person name="Ravi A."/>
            <person name="Getino M."/>
            <person name="Pursley I."/>
            <person name="Horton D.L."/>
            <person name="Alikhan N.F."/>
            <person name="Baker D."/>
            <person name="Gharbi K."/>
            <person name="Hall N."/>
            <person name="Watson M."/>
            <person name="Adriaenssens E.M."/>
            <person name="Foster-Nyarko E."/>
            <person name="Jarju S."/>
            <person name="Secka A."/>
            <person name="Antonio M."/>
            <person name="Oren A."/>
            <person name="Chaudhuri R.R."/>
            <person name="La Ragione R."/>
            <person name="Hildebrand F."/>
            <person name="Pallen M.J."/>
        </authorList>
    </citation>
    <scope>NUCLEOTIDE SEQUENCE</scope>
    <source>
        <strain evidence="1">Gambia16-554</strain>
    </source>
</reference>
<reference evidence="1" key="2">
    <citation type="submission" date="2021-04" db="EMBL/GenBank/DDBJ databases">
        <authorList>
            <person name="Gilroy R."/>
        </authorList>
    </citation>
    <scope>NUCLEOTIDE SEQUENCE</scope>
    <source>
        <strain evidence="1">Gambia16-554</strain>
    </source>
</reference>
<sequence>KDLPASSLAAAIYLCSGVRTMDGGTYQDVSEDDPDFVADMELVRMAFPRKVLTLSQAMYALDRLKWLYDNRTLIGAIRCHDIPGMQRCFRTPMEPVGDWPERLIAKFKQDFPDSL</sequence>
<proteinExistence type="predicted"/>